<gene>
    <name evidence="5" type="ORF">H9810_10375</name>
</gene>
<feature type="domain" description="TPM" evidence="4">
    <location>
        <begin position="41"/>
        <end position="164"/>
    </location>
</feature>
<comment type="caution">
    <text evidence="5">The sequence shown here is derived from an EMBL/GenBank/DDBJ whole genome shotgun (WGS) entry which is preliminary data.</text>
</comment>
<dbReference type="PANTHER" id="PTHR30373:SF2">
    <property type="entry name" value="UPF0603 PROTEIN YGCG"/>
    <property type="match status" value="1"/>
</dbReference>
<dbReference type="PANTHER" id="PTHR30373">
    <property type="entry name" value="UPF0603 PROTEIN YGCG"/>
    <property type="match status" value="1"/>
</dbReference>
<feature type="compositionally biased region" description="Pro residues" evidence="1">
    <location>
        <begin position="266"/>
        <end position="276"/>
    </location>
</feature>
<evidence type="ECO:0000256" key="3">
    <source>
        <dbReference type="SAM" id="SignalP"/>
    </source>
</evidence>
<dbReference type="Proteomes" id="UP000824031">
    <property type="component" value="Unassembled WGS sequence"/>
</dbReference>
<sequence>MKHGIITHLRRGAAVLTALCCLMLAATPVLAAPELDKNTAVNDYADILSAETETYVENLSVALQDTCGAQIGVYTTEYIGNSTLEGYAYDVLNAWGLGSADKNNGVLLLLVPGEDTYYLTRGSGLEAQLTISVLGTILDENLEPSWLEQDYDTGTQKTVRALAERLCSIYGIPTSTLDNAGQAAATAHREGGIGVMGIFLVVIGILLVVLLLSSLLRPRGPGPRPPRGGGFGSGLFWYSVGRASRPRRPRRPPPPPPGGFGGPGYGPRPPRPPRGPSRPMGGPRPGGGMGRPGGVGRSGGARPSGGFRPGGGSSRGGGVGRRG</sequence>
<dbReference type="AlphaFoldDB" id="A0A9D2JGL7"/>
<feature type="transmembrane region" description="Helical" evidence="2">
    <location>
        <begin position="193"/>
        <end position="216"/>
    </location>
</feature>
<dbReference type="EMBL" id="DXBO01000147">
    <property type="protein sequence ID" value="HIZ49116.1"/>
    <property type="molecule type" value="Genomic_DNA"/>
</dbReference>
<evidence type="ECO:0000313" key="6">
    <source>
        <dbReference type="Proteomes" id="UP000824031"/>
    </source>
</evidence>
<keyword evidence="3" id="KW-0732">Signal</keyword>
<reference evidence="5" key="1">
    <citation type="journal article" date="2021" name="PeerJ">
        <title>Extensive microbial diversity within the chicken gut microbiome revealed by metagenomics and culture.</title>
        <authorList>
            <person name="Gilroy R."/>
            <person name="Ravi A."/>
            <person name="Getino M."/>
            <person name="Pursley I."/>
            <person name="Horton D.L."/>
            <person name="Alikhan N.F."/>
            <person name="Baker D."/>
            <person name="Gharbi K."/>
            <person name="Hall N."/>
            <person name="Watson M."/>
            <person name="Adriaenssens E.M."/>
            <person name="Foster-Nyarko E."/>
            <person name="Jarju S."/>
            <person name="Secka A."/>
            <person name="Antonio M."/>
            <person name="Oren A."/>
            <person name="Chaudhuri R.R."/>
            <person name="La Ragione R."/>
            <person name="Hildebrand F."/>
            <person name="Pallen M.J."/>
        </authorList>
    </citation>
    <scope>NUCLEOTIDE SEQUENCE</scope>
    <source>
        <strain evidence="5">3436</strain>
    </source>
</reference>
<name>A0A9D2JGL7_9FIRM</name>
<dbReference type="Pfam" id="PF04536">
    <property type="entry name" value="TPM_phosphatase"/>
    <property type="match status" value="1"/>
</dbReference>
<feature type="region of interest" description="Disordered" evidence="1">
    <location>
        <begin position="243"/>
        <end position="323"/>
    </location>
</feature>
<evidence type="ECO:0000259" key="4">
    <source>
        <dbReference type="Pfam" id="PF04536"/>
    </source>
</evidence>
<keyword evidence="2" id="KW-0812">Transmembrane</keyword>
<accession>A0A9D2JGL7</accession>
<keyword evidence="2" id="KW-0472">Membrane</keyword>
<dbReference type="InterPro" id="IPR007621">
    <property type="entry name" value="TPM_dom"/>
</dbReference>
<keyword evidence="2" id="KW-1133">Transmembrane helix</keyword>
<feature type="chain" id="PRO_5039203736" evidence="3">
    <location>
        <begin position="32"/>
        <end position="323"/>
    </location>
</feature>
<evidence type="ECO:0000313" key="5">
    <source>
        <dbReference type="EMBL" id="HIZ49116.1"/>
    </source>
</evidence>
<organism evidence="5 6">
    <name type="scientific">Candidatus Gemmiger excrementavium</name>
    <dbReference type="NCBI Taxonomy" id="2838608"/>
    <lineage>
        <taxon>Bacteria</taxon>
        <taxon>Bacillati</taxon>
        <taxon>Bacillota</taxon>
        <taxon>Clostridia</taxon>
        <taxon>Eubacteriales</taxon>
        <taxon>Gemmiger</taxon>
    </lineage>
</organism>
<proteinExistence type="predicted"/>
<evidence type="ECO:0000256" key="1">
    <source>
        <dbReference type="SAM" id="MobiDB-lite"/>
    </source>
</evidence>
<feature type="signal peptide" evidence="3">
    <location>
        <begin position="1"/>
        <end position="31"/>
    </location>
</feature>
<dbReference type="Gene3D" id="3.10.310.50">
    <property type="match status" value="1"/>
</dbReference>
<reference evidence="5" key="2">
    <citation type="submission" date="2021-04" db="EMBL/GenBank/DDBJ databases">
        <authorList>
            <person name="Gilroy R."/>
        </authorList>
    </citation>
    <scope>NUCLEOTIDE SEQUENCE</scope>
    <source>
        <strain evidence="5">3436</strain>
    </source>
</reference>
<protein>
    <submittedName>
        <fullName evidence="5">TPM domain-containing protein</fullName>
    </submittedName>
</protein>
<feature type="compositionally biased region" description="Gly residues" evidence="1">
    <location>
        <begin position="283"/>
        <end position="323"/>
    </location>
</feature>
<evidence type="ECO:0000256" key="2">
    <source>
        <dbReference type="SAM" id="Phobius"/>
    </source>
</evidence>